<dbReference type="NCBIfam" id="TIGR03168">
    <property type="entry name" value="1-PFK"/>
    <property type="match status" value="1"/>
</dbReference>
<evidence type="ECO:0000313" key="11">
    <source>
        <dbReference type="EMBL" id="OJG09073.1"/>
    </source>
</evidence>
<keyword evidence="12" id="KW-1185">Reference proteome</keyword>
<dbReference type="GO" id="GO:0016052">
    <property type="term" value="P:carbohydrate catabolic process"/>
    <property type="evidence" value="ECO:0007669"/>
    <property type="project" value="UniProtKB-ARBA"/>
</dbReference>
<dbReference type="EMBL" id="JXKD01000021">
    <property type="protein sequence ID" value="OJG09073.1"/>
    <property type="molecule type" value="Genomic_DNA"/>
</dbReference>
<dbReference type="RefSeq" id="WP_071875674.1">
    <property type="nucleotide sequence ID" value="NZ_JBHSHF010000011.1"/>
</dbReference>
<evidence type="ECO:0000256" key="4">
    <source>
        <dbReference type="ARBA" id="ARBA00022741"/>
    </source>
</evidence>
<gene>
    <name evidence="11" type="ORF">RU93_GL001235</name>
</gene>
<dbReference type="GO" id="GO:0005988">
    <property type="term" value="P:lactose metabolic process"/>
    <property type="evidence" value="ECO:0007669"/>
    <property type="project" value="UniProtKB-KW"/>
</dbReference>
<dbReference type="NCBIfam" id="TIGR03828">
    <property type="entry name" value="pfkB"/>
    <property type="match status" value="1"/>
</dbReference>
<comment type="catalytic activity">
    <reaction evidence="7 9">
        <text>beta-D-fructose 1-phosphate + ATP = beta-D-fructose 1,6-bisphosphate + ADP + H(+)</text>
        <dbReference type="Rhea" id="RHEA:14213"/>
        <dbReference type="ChEBI" id="CHEBI:15378"/>
        <dbReference type="ChEBI" id="CHEBI:30616"/>
        <dbReference type="ChEBI" id="CHEBI:32966"/>
        <dbReference type="ChEBI" id="CHEBI:138881"/>
        <dbReference type="ChEBI" id="CHEBI:456216"/>
        <dbReference type="EC" id="2.7.1.56"/>
    </reaction>
</comment>
<dbReference type="InterPro" id="IPR002173">
    <property type="entry name" value="Carboh/pur_kinase_PfkB_CS"/>
</dbReference>
<comment type="function">
    <text evidence="9">Catalyzes the ATP-dependent phosphorylation of fructose-l-phosphate to fructose-l,6-bisphosphate.</text>
</comment>
<dbReference type="AlphaFoldDB" id="A0A1L8QNJ6"/>
<dbReference type="InterPro" id="IPR017583">
    <property type="entry name" value="Tagatose/fructose_Pkinase"/>
</dbReference>
<keyword evidence="2 8" id="KW-0808">Transferase</keyword>
<dbReference type="STRING" id="328396.RU93_GL001235"/>
<dbReference type="PROSITE" id="PS00584">
    <property type="entry name" value="PFKB_KINASES_2"/>
    <property type="match status" value="1"/>
</dbReference>
<evidence type="ECO:0000256" key="5">
    <source>
        <dbReference type="ARBA" id="ARBA00022777"/>
    </source>
</evidence>
<dbReference type="GO" id="GO:0044281">
    <property type="term" value="P:small molecule metabolic process"/>
    <property type="evidence" value="ECO:0007669"/>
    <property type="project" value="UniProtKB-ARBA"/>
</dbReference>
<dbReference type="PIRSF" id="PIRSF000535">
    <property type="entry name" value="1PFK/6PFK/LacC"/>
    <property type="match status" value="1"/>
</dbReference>
<keyword evidence="3 8" id="KW-0423">Lactose metabolism</keyword>
<evidence type="ECO:0000256" key="1">
    <source>
        <dbReference type="ARBA" id="ARBA00005380"/>
    </source>
</evidence>
<comment type="catalytic activity">
    <reaction evidence="8">
        <text>D-tagatofuranose 6-phosphate + ATP = D-tagatofuranose 1,6-bisphosphate + ADP + H(+)</text>
        <dbReference type="Rhea" id="RHEA:12420"/>
        <dbReference type="ChEBI" id="CHEBI:15378"/>
        <dbReference type="ChEBI" id="CHEBI:30616"/>
        <dbReference type="ChEBI" id="CHEBI:58694"/>
        <dbReference type="ChEBI" id="CHEBI:58695"/>
        <dbReference type="ChEBI" id="CHEBI:456216"/>
        <dbReference type="EC" id="2.7.1.144"/>
    </reaction>
</comment>
<dbReference type="EC" id="2.7.1.144" evidence="8"/>
<dbReference type="GO" id="GO:0005829">
    <property type="term" value="C:cytosol"/>
    <property type="evidence" value="ECO:0007669"/>
    <property type="project" value="TreeGrafter"/>
</dbReference>
<dbReference type="Proteomes" id="UP000182149">
    <property type="component" value="Unassembled WGS sequence"/>
</dbReference>
<evidence type="ECO:0000256" key="8">
    <source>
        <dbReference type="PIRNR" id="PIRNR000535"/>
    </source>
</evidence>
<dbReference type="GO" id="GO:0008662">
    <property type="term" value="F:1-phosphofructokinase activity"/>
    <property type="evidence" value="ECO:0007669"/>
    <property type="project" value="UniProtKB-UniRule"/>
</dbReference>
<dbReference type="GO" id="GO:0005524">
    <property type="term" value="F:ATP binding"/>
    <property type="evidence" value="ECO:0007669"/>
    <property type="project" value="UniProtKB-UniRule"/>
</dbReference>
<dbReference type="UniPathway" id="UPA00704">
    <property type="reaction ID" value="UER00715"/>
</dbReference>
<keyword evidence="5 9" id="KW-0418">Kinase</keyword>
<reference evidence="11 12" key="1">
    <citation type="submission" date="2014-12" db="EMBL/GenBank/DDBJ databases">
        <title>Draft genome sequences of 29 type strains of Enterococci.</title>
        <authorList>
            <person name="Zhong Z."/>
            <person name="Sun Z."/>
            <person name="Liu W."/>
            <person name="Zhang W."/>
            <person name="Zhang H."/>
        </authorList>
    </citation>
    <scope>NUCLEOTIDE SEQUENCE [LARGE SCALE GENOMIC DNA]</scope>
    <source>
        <strain evidence="11 12">DSM 17690</strain>
    </source>
</reference>
<keyword evidence="4 8" id="KW-0547">Nucleotide-binding</keyword>
<evidence type="ECO:0000259" key="10">
    <source>
        <dbReference type="Pfam" id="PF00294"/>
    </source>
</evidence>
<proteinExistence type="inferred from homology"/>
<evidence type="ECO:0000256" key="3">
    <source>
        <dbReference type="ARBA" id="ARBA00022736"/>
    </source>
</evidence>
<dbReference type="OrthoDB" id="9801219at2"/>
<dbReference type="FunFam" id="3.40.1190.20:FF:000001">
    <property type="entry name" value="Phosphofructokinase"/>
    <property type="match status" value="1"/>
</dbReference>
<comment type="similarity">
    <text evidence="1">Belongs to the carbohydrate kinase pfkB family.</text>
</comment>
<dbReference type="InterPro" id="IPR022463">
    <property type="entry name" value="1-PFruKinase"/>
</dbReference>
<dbReference type="GO" id="GO:2001059">
    <property type="term" value="P:D-tagatose 6-phosphate catabolic process"/>
    <property type="evidence" value="ECO:0007669"/>
    <property type="project" value="UniProtKB-UniPathway"/>
</dbReference>
<accession>A0A1L8QNJ6</accession>
<evidence type="ECO:0000256" key="7">
    <source>
        <dbReference type="ARBA" id="ARBA00047745"/>
    </source>
</evidence>
<dbReference type="InterPro" id="IPR011611">
    <property type="entry name" value="PfkB_dom"/>
</dbReference>
<dbReference type="SUPFAM" id="SSF53613">
    <property type="entry name" value="Ribokinase-like"/>
    <property type="match status" value="1"/>
</dbReference>
<dbReference type="CDD" id="cd01164">
    <property type="entry name" value="FruK_PfkB_like"/>
    <property type="match status" value="1"/>
</dbReference>
<comment type="caution">
    <text evidence="11">The sequence shown here is derived from an EMBL/GenBank/DDBJ whole genome shotgun (WGS) entry which is preliminary data.</text>
</comment>
<keyword evidence="6 8" id="KW-0067">ATP-binding</keyword>
<dbReference type="PANTHER" id="PTHR46566">
    <property type="entry name" value="1-PHOSPHOFRUCTOKINASE-RELATED"/>
    <property type="match status" value="1"/>
</dbReference>
<feature type="domain" description="Carbohydrate kinase PfkB" evidence="10">
    <location>
        <begin position="11"/>
        <end position="281"/>
    </location>
</feature>
<dbReference type="Pfam" id="PF00294">
    <property type="entry name" value="PfkB"/>
    <property type="match status" value="1"/>
</dbReference>
<comment type="similarity">
    <text evidence="8">Belongs to the carbohydrate kinase PfkB family. LacC subfamily.</text>
</comment>
<dbReference type="InterPro" id="IPR029056">
    <property type="entry name" value="Ribokinase-like"/>
</dbReference>
<evidence type="ECO:0000256" key="2">
    <source>
        <dbReference type="ARBA" id="ARBA00022679"/>
    </source>
</evidence>
<dbReference type="PANTHER" id="PTHR46566:SF1">
    <property type="entry name" value="1-PHOSPHOFRUCTOKINASE"/>
    <property type="match status" value="1"/>
</dbReference>
<dbReference type="GO" id="GO:0009024">
    <property type="term" value="F:tagatose-6-phosphate kinase activity"/>
    <property type="evidence" value="ECO:0007669"/>
    <property type="project" value="UniProtKB-EC"/>
</dbReference>
<dbReference type="Gene3D" id="3.40.1190.20">
    <property type="match status" value="1"/>
</dbReference>
<evidence type="ECO:0000256" key="9">
    <source>
        <dbReference type="RuleBase" id="RU369061"/>
    </source>
</evidence>
<name>A0A1L8QNJ6_9ENTE</name>
<sequence>MIYTVTLNPSIDYIVHAETIEMGAVNRMSADLKLPGGKGINVSRILKRLEVPAVATGFLGGFTGRFIDDWLEAEGVPTDFTQIEADTRINIKLKAEVETEINGLGPSVSPLEIARLKQSLQSLNANDIVVLAGSVLPCLPQNFYQELIELIKAQEAEFVIDTTGENLLNALPHQPLLIKPNKEELGELYHTEITELSEVIHYGKKLLKDGPRFVLISMAGDGALLFTKQGVYQSNVLKRPLKNSVGAGDSMIAGFVGQWTQTNDPIEAFKWGVACGSATAFSDDLATAAFISELLPEVTITILEEDYNEN</sequence>
<evidence type="ECO:0000256" key="6">
    <source>
        <dbReference type="ARBA" id="ARBA00022840"/>
    </source>
</evidence>
<evidence type="ECO:0000313" key="12">
    <source>
        <dbReference type="Proteomes" id="UP000182149"/>
    </source>
</evidence>
<organism evidence="11 12">
    <name type="scientific">Enterococcus aquimarinus</name>
    <dbReference type="NCBI Taxonomy" id="328396"/>
    <lineage>
        <taxon>Bacteria</taxon>
        <taxon>Bacillati</taxon>
        <taxon>Bacillota</taxon>
        <taxon>Bacilli</taxon>
        <taxon>Lactobacillales</taxon>
        <taxon>Enterococcaceae</taxon>
        <taxon>Enterococcus</taxon>
    </lineage>
</organism>
<comment type="pathway">
    <text evidence="8">Carbohydrate metabolism; D-tagatose 6-phosphate degradation; D-glyceraldehyde 3-phosphate and glycerone phosphate from D-tagatose 6-phosphate: step 1/2.</text>
</comment>
<protein>
    <recommendedName>
        <fullName evidence="8">Tagatose-6-phosphate kinase</fullName>
        <ecNumber evidence="8">2.7.1.144</ecNumber>
    </recommendedName>
</protein>